<evidence type="ECO:0000313" key="1">
    <source>
        <dbReference type="EMBL" id="GBL74834.1"/>
    </source>
</evidence>
<dbReference type="PANTHER" id="PTHR47326:SF1">
    <property type="entry name" value="HTH PSQ-TYPE DOMAIN-CONTAINING PROTEIN"/>
    <property type="match status" value="1"/>
</dbReference>
<evidence type="ECO:0008006" key="3">
    <source>
        <dbReference type="Google" id="ProtNLM"/>
    </source>
</evidence>
<proteinExistence type="predicted"/>
<comment type="caution">
    <text evidence="1">The sequence shown here is derived from an EMBL/GenBank/DDBJ whole genome shotgun (WGS) entry which is preliminary data.</text>
</comment>
<gene>
    <name evidence="1" type="ORF">AVEN_243683_1</name>
</gene>
<name>A0A4Y2A7D8_ARAVE</name>
<dbReference type="Proteomes" id="UP000499080">
    <property type="component" value="Unassembled WGS sequence"/>
</dbReference>
<keyword evidence="2" id="KW-1185">Reference proteome</keyword>
<reference evidence="1 2" key="1">
    <citation type="journal article" date="2019" name="Sci. Rep.">
        <title>Orb-weaving spider Araneus ventricosus genome elucidates the spidroin gene catalogue.</title>
        <authorList>
            <person name="Kono N."/>
            <person name="Nakamura H."/>
            <person name="Ohtoshi R."/>
            <person name="Moran D.A.P."/>
            <person name="Shinohara A."/>
            <person name="Yoshida Y."/>
            <person name="Fujiwara M."/>
            <person name="Mori M."/>
            <person name="Tomita M."/>
            <person name="Arakawa K."/>
        </authorList>
    </citation>
    <scope>NUCLEOTIDE SEQUENCE [LARGE SCALE GENOMIC DNA]</scope>
</reference>
<dbReference type="GO" id="GO:0003676">
    <property type="term" value="F:nucleic acid binding"/>
    <property type="evidence" value="ECO:0007669"/>
    <property type="project" value="InterPro"/>
</dbReference>
<accession>A0A4Y2A7D8</accession>
<sequence length="125" mass="14828">MSKTKLYGPFFFIEQGVTGYVYLDMLWLFPQLSDSSTFFFQQEEAPPHWSTIVRDFLNRELPHHWIGRTDLDDVRLLPWPPRTPDFMPCDFFLWGYVKDKVYVAPKPTTLQERITAAVIQTQTCY</sequence>
<protein>
    <recommendedName>
        <fullName evidence="3">Tc1-like transposase DDE domain-containing protein</fullName>
    </recommendedName>
</protein>
<dbReference type="InterPro" id="IPR036397">
    <property type="entry name" value="RNaseH_sf"/>
</dbReference>
<organism evidence="1 2">
    <name type="scientific">Araneus ventricosus</name>
    <name type="common">Orbweaver spider</name>
    <name type="synonym">Epeira ventricosa</name>
    <dbReference type="NCBI Taxonomy" id="182803"/>
    <lineage>
        <taxon>Eukaryota</taxon>
        <taxon>Metazoa</taxon>
        <taxon>Ecdysozoa</taxon>
        <taxon>Arthropoda</taxon>
        <taxon>Chelicerata</taxon>
        <taxon>Arachnida</taxon>
        <taxon>Araneae</taxon>
        <taxon>Araneomorphae</taxon>
        <taxon>Entelegynae</taxon>
        <taxon>Araneoidea</taxon>
        <taxon>Araneidae</taxon>
        <taxon>Araneus</taxon>
    </lineage>
</organism>
<dbReference type="PANTHER" id="PTHR47326">
    <property type="entry name" value="TRANSPOSABLE ELEMENT TC3 TRANSPOSASE-LIKE PROTEIN"/>
    <property type="match status" value="1"/>
</dbReference>
<dbReference type="Gene3D" id="3.30.420.10">
    <property type="entry name" value="Ribonuclease H-like superfamily/Ribonuclease H"/>
    <property type="match status" value="1"/>
</dbReference>
<evidence type="ECO:0000313" key="2">
    <source>
        <dbReference type="Proteomes" id="UP000499080"/>
    </source>
</evidence>
<dbReference type="AlphaFoldDB" id="A0A4Y2A7D8"/>
<dbReference type="EMBL" id="BGPR01000006">
    <property type="protein sequence ID" value="GBL74834.1"/>
    <property type="molecule type" value="Genomic_DNA"/>
</dbReference>